<feature type="compositionally biased region" description="Polar residues" evidence="1">
    <location>
        <begin position="1"/>
        <end position="11"/>
    </location>
</feature>
<protein>
    <submittedName>
        <fullName evidence="2">Uncharacterized protein</fullName>
    </submittedName>
</protein>
<accession>A0A165DXK0</accession>
<evidence type="ECO:0000256" key="1">
    <source>
        <dbReference type="SAM" id="MobiDB-lite"/>
    </source>
</evidence>
<dbReference type="Proteomes" id="UP000077266">
    <property type="component" value="Unassembled WGS sequence"/>
</dbReference>
<gene>
    <name evidence="2" type="ORF">EXIGLDRAFT_753213</name>
</gene>
<dbReference type="AlphaFoldDB" id="A0A165DXK0"/>
<reference evidence="2 3" key="1">
    <citation type="journal article" date="2016" name="Mol. Biol. Evol.">
        <title>Comparative Genomics of Early-Diverging Mushroom-Forming Fungi Provides Insights into the Origins of Lignocellulose Decay Capabilities.</title>
        <authorList>
            <person name="Nagy L.G."/>
            <person name="Riley R."/>
            <person name="Tritt A."/>
            <person name="Adam C."/>
            <person name="Daum C."/>
            <person name="Floudas D."/>
            <person name="Sun H."/>
            <person name="Yadav J.S."/>
            <person name="Pangilinan J."/>
            <person name="Larsson K.H."/>
            <person name="Matsuura K."/>
            <person name="Barry K."/>
            <person name="Labutti K."/>
            <person name="Kuo R."/>
            <person name="Ohm R.A."/>
            <person name="Bhattacharya S.S."/>
            <person name="Shirouzu T."/>
            <person name="Yoshinaga Y."/>
            <person name="Martin F.M."/>
            <person name="Grigoriev I.V."/>
            <person name="Hibbett D.S."/>
        </authorList>
    </citation>
    <scope>NUCLEOTIDE SEQUENCE [LARGE SCALE GENOMIC DNA]</scope>
    <source>
        <strain evidence="2 3">HHB12029</strain>
    </source>
</reference>
<keyword evidence="3" id="KW-1185">Reference proteome</keyword>
<name>A0A165DXK0_EXIGL</name>
<dbReference type="InParanoid" id="A0A165DXK0"/>
<evidence type="ECO:0000313" key="2">
    <source>
        <dbReference type="EMBL" id="KZV85598.1"/>
    </source>
</evidence>
<evidence type="ECO:0000313" key="3">
    <source>
        <dbReference type="Proteomes" id="UP000077266"/>
    </source>
</evidence>
<sequence length="173" mass="18634">MNVSTPYGSQSEESHVPVASAPQRQIKRRPPLNTLPQPKFNIFEIQQSSSSQPLLAIANNLLPAFSFPDAGVDGRHDAQSPMRHTGTSASRTVDVAQTYTCNFTPTVNCNNGTGPCGAQFTQVQDLVVHIVDAHGTDPGVRCDEKSIASYGVPRGSWCIALASQLERARSEDI</sequence>
<feature type="region of interest" description="Disordered" evidence="1">
    <location>
        <begin position="1"/>
        <end position="35"/>
    </location>
</feature>
<dbReference type="EMBL" id="KV426182">
    <property type="protein sequence ID" value="KZV85598.1"/>
    <property type="molecule type" value="Genomic_DNA"/>
</dbReference>
<proteinExistence type="predicted"/>
<organism evidence="2 3">
    <name type="scientific">Exidia glandulosa HHB12029</name>
    <dbReference type="NCBI Taxonomy" id="1314781"/>
    <lineage>
        <taxon>Eukaryota</taxon>
        <taxon>Fungi</taxon>
        <taxon>Dikarya</taxon>
        <taxon>Basidiomycota</taxon>
        <taxon>Agaricomycotina</taxon>
        <taxon>Agaricomycetes</taxon>
        <taxon>Auriculariales</taxon>
        <taxon>Exidiaceae</taxon>
        <taxon>Exidia</taxon>
    </lineage>
</organism>